<dbReference type="PANTHER" id="PTHR36175">
    <property type="entry name" value="CYANOPHYCINASE"/>
    <property type="match status" value="1"/>
</dbReference>
<dbReference type="NCBIfam" id="TIGR02069">
    <property type="entry name" value="cyanophycinase"/>
    <property type="match status" value="1"/>
</dbReference>
<evidence type="ECO:0000256" key="7">
    <source>
        <dbReference type="ARBA" id="ARBA00022801"/>
    </source>
</evidence>
<evidence type="ECO:0000256" key="3">
    <source>
        <dbReference type="ARBA" id="ARBA00006534"/>
    </source>
</evidence>
<comment type="catalytic activity">
    <reaction evidence="1">
        <text>[L-4-(L-arginin-2-N-yl)aspartate](n) + H2O = [L-4-(L-arginin-2-N-yl)aspartate](n-1) + L-4-(L-arginin-2-N-yl)aspartate</text>
        <dbReference type="Rhea" id="RHEA:12845"/>
        <dbReference type="Rhea" id="RHEA-COMP:13728"/>
        <dbReference type="Rhea" id="RHEA-COMP:13734"/>
        <dbReference type="ChEBI" id="CHEBI:15377"/>
        <dbReference type="ChEBI" id="CHEBI:137986"/>
        <dbReference type="ChEBI" id="CHEBI:137991"/>
        <dbReference type="EC" id="3.4.15.6"/>
    </reaction>
</comment>
<dbReference type="CDD" id="cd03145">
    <property type="entry name" value="GAT1_cyanophycinase"/>
    <property type="match status" value="1"/>
</dbReference>
<dbReference type="RefSeq" id="WP_093407819.1">
    <property type="nucleotide sequence ID" value="NZ_FOVL01000007.1"/>
</dbReference>
<dbReference type="Pfam" id="PF03575">
    <property type="entry name" value="Peptidase_S51"/>
    <property type="match status" value="1"/>
</dbReference>
<dbReference type="EC" id="3.4.15.6" evidence="4"/>
<keyword evidence="10" id="KW-1185">Reference proteome</keyword>
<organism evidence="9 10">
    <name type="scientific">Salegentibacter flavus</name>
    <dbReference type="NCBI Taxonomy" id="287099"/>
    <lineage>
        <taxon>Bacteria</taxon>
        <taxon>Pseudomonadati</taxon>
        <taxon>Bacteroidota</taxon>
        <taxon>Flavobacteriia</taxon>
        <taxon>Flavobacteriales</taxon>
        <taxon>Flavobacteriaceae</taxon>
        <taxon>Salegentibacter</taxon>
    </lineage>
</organism>
<evidence type="ECO:0000256" key="8">
    <source>
        <dbReference type="ARBA" id="ARBA00022825"/>
    </source>
</evidence>
<dbReference type="PANTHER" id="PTHR36175:SF1">
    <property type="entry name" value="CYANOPHYCINASE"/>
    <property type="match status" value="1"/>
</dbReference>
<reference evidence="9 10" key="1">
    <citation type="submission" date="2016-10" db="EMBL/GenBank/DDBJ databases">
        <authorList>
            <person name="de Groot N.N."/>
        </authorList>
    </citation>
    <scope>NUCLEOTIDE SEQUENCE [LARGE SCALE GENOMIC DNA]</scope>
    <source>
        <strain evidence="9 10">DSM 17794</strain>
    </source>
</reference>
<keyword evidence="8" id="KW-0720">Serine protease</keyword>
<evidence type="ECO:0000256" key="1">
    <source>
        <dbReference type="ARBA" id="ARBA00001092"/>
    </source>
</evidence>
<accession>A0A1I4ZSP0</accession>
<dbReference type="GO" id="GO:0008236">
    <property type="term" value="F:serine-type peptidase activity"/>
    <property type="evidence" value="ECO:0007669"/>
    <property type="project" value="UniProtKB-KW"/>
</dbReference>
<dbReference type="AlphaFoldDB" id="A0A1I4ZSP0"/>
<dbReference type="Proteomes" id="UP000199153">
    <property type="component" value="Unassembled WGS sequence"/>
</dbReference>
<evidence type="ECO:0000256" key="4">
    <source>
        <dbReference type="ARBA" id="ARBA00013115"/>
    </source>
</evidence>
<dbReference type="InterPro" id="IPR029062">
    <property type="entry name" value="Class_I_gatase-like"/>
</dbReference>
<dbReference type="GO" id="GO:0008241">
    <property type="term" value="F:peptidyl-dipeptidase activity"/>
    <property type="evidence" value="ECO:0007669"/>
    <property type="project" value="UniProtKB-EC"/>
</dbReference>
<dbReference type="OrthoDB" id="9799980at2"/>
<sequence length="285" mass="31499">MKNLNTSVSFIFLVLLFFGVPQISFAQQEKQGSLFIIGGGSRPPEMIKRIISESGIDKKGYAVILPMSSAEPDSAVFYSKNQFTEFNLDNIYGLHFVKGKKASEEKLDSLRNASLIYISGGDQDRFMKVVANTTIEEAIKYNFENGGMIAGTSAGAAVMSKKMITGTELRHPRYHSTFLHLEKDNLELKDGLGLIKNVIIDQHFVRRSRYNRLLTAVIEFPEITGIGIDEATAILVRGNNAEVVGNSQVVVITNPSNSNKTTGEKISARGLKLDIYLHGESFELE</sequence>
<dbReference type="STRING" id="287099.SAMN05660413_01492"/>
<dbReference type="EMBL" id="FOVL01000007">
    <property type="protein sequence ID" value="SFN53305.1"/>
    <property type="molecule type" value="Genomic_DNA"/>
</dbReference>
<gene>
    <name evidence="9" type="ORF">SAMN05660413_01492</name>
</gene>
<comment type="function">
    <text evidence="2">Exopeptidase that catalyzes the hydrolytic cleavage of multi-L-arginyl-poly-L-aspartic acid (cyanophycin; a water-insoluble reserve polymer) into aspartate-arginine dipeptides.</text>
</comment>
<evidence type="ECO:0000256" key="2">
    <source>
        <dbReference type="ARBA" id="ARBA00002039"/>
    </source>
</evidence>
<keyword evidence="6" id="KW-0645">Protease</keyword>
<evidence type="ECO:0000313" key="10">
    <source>
        <dbReference type="Proteomes" id="UP000199153"/>
    </source>
</evidence>
<dbReference type="GO" id="GO:0006508">
    <property type="term" value="P:proteolysis"/>
    <property type="evidence" value="ECO:0007669"/>
    <property type="project" value="UniProtKB-KW"/>
</dbReference>
<proteinExistence type="inferred from homology"/>
<dbReference type="InterPro" id="IPR011811">
    <property type="entry name" value="Peptidase_S51_cyanophycinase"/>
</dbReference>
<dbReference type="InterPro" id="IPR005320">
    <property type="entry name" value="Peptidase_S51"/>
</dbReference>
<dbReference type="Gene3D" id="3.40.50.880">
    <property type="match status" value="1"/>
</dbReference>
<protein>
    <recommendedName>
        <fullName evidence="5">Cyanophycinase</fullName>
        <ecNumber evidence="4">3.4.15.6</ecNumber>
    </recommendedName>
</protein>
<keyword evidence="7" id="KW-0378">Hydrolase</keyword>
<evidence type="ECO:0000313" key="9">
    <source>
        <dbReference type="EMBL" id="SFN53305.1"/>
    </source>
</evidence>
<comment type="similarity">
    <text evidence="3">Belongs to the peptidase S51 family.</text>
</comment>
<evidence type="ECO:0000256" key="5">
    <source>
        <dbReference type="ARBA" id="ARBA00015719"/>
    </source>
</evidence>
<dbReference type="SUPFAM" id="SSF52317">
    <property type="entry name" value="Class I glutamine amidotransferase-like"/>
    <property type="match status" value="1"/>
</dbReference>
<evidence type="ECO:0000256" key="6">
    <source>
        <dbReference type="ARBA" id="ARBA00022670"/>
    </source>
</evidence>
<name>A0A1I4ZSP0_9FLAO</name>